<evidence type="ECO:0000256" key="1">
    <source>
        <dbReference type="ARBA" id="ARBA00023239"/>
    </source>
</evidence>
<dbReference type="GO" id="GO:0005737">
    <property type="term" value="C:cytoplasm"/>
    <property type="evidence" value="ECO:0007669"/>
    <property type="project" value="TreeGrafter"/>
</dbReference>
<dbReference type="PANTHER" id="PTHR30143:SF0">
    <property type="entry name" value="2-KETO-4-PENTENOATE HYDRATASE"/>
    <property type="match status" value="1"/>
</dbReference>
<feature type="domain" description="Fumarylacetoacetase-like C-terminal" evidence="2">
    <location>
        <begin position="97"/>
        <end position="251"/>
    </location>
</feature>
<dbReference type="EMBL" id="FMSH01000198">
    <property type="protein sequence ID" value="SCU76129.1"/>
    <property type="molecule type" value="Genomic_DNA"/>
</dbReference>
<protein>
    <recommendedName>
        <fullName evidence="2">Fumarylacetoacetase-like C-terminal domain-containing protein</fullName>
    </recommendedName>
</protein>
<dbReference type="GO" id="GO:0008684">
    <property type="term" value="F:2-oxopent-4-enoate hydratase activity"/>
    <property type="evidence" value="ECO:0007669"/>
    <property type="project" value="TreeGrafter"/>
</dbReference>
<keyword evidence="1" id="KW-0456">Lyase</keyword>
<dbReference type="InterPro" id="IPR011234">
    <property type="entry name" value="Fumarylacetoacetase-like_C"/>
</dbReference>
<sequence length="254" mass="26853">MTSSNIDRVAQALLSARSEQGCADAEQFATVLENAEQAYAVQSAVARALGWQMTGAGYWKSGGASREAVLTHAQLPPAGVWTSPAHAGDWPFTWRGIEAEIALRLGQGVDAAQAATLDYAGAAGLIDAMAVSIEVVDSRWRQYLAAPALLKLADLQSHGALVLGQWRDYAARDWAAQPCRVRIGTQTTERRGTHALGDPAFGLAAWLRHATRDGRRVEAGTVVTTGTWVGILDASAGDLVTAEFDGIGEASVQL</sequence>
<dbReference type="Pfam" id="PF01557">
    <property type="entry name" value="FAA_hydrolase"/>
    <property type="match status" value="1"/>
</dbReference>
<dbReference type="PANTHER" id="PTHR30143">
    <property type="entry name" value="ACID HYDRATASE"/>
    <property type="match status" value="1"/>
</dbReference>
<dbReference type="InterPro" id="IPR050772">
    <property type="entry name" value="Hydratase-Decarb/MhpD_sf"/>
</dbReference>
<dbReference type="AlphaFoldDB" id="A0A1K0JLT1"/>
<name>A0A1K0JLT1_CUPNE</name>
<dbReference type="InterPro" id="IPR036663">
    <property type="entry name" value="Fumarylacetoacetase_C_sf"/>
</dbReference>
<dbReference type="Gene3D" id="3.90.850.10">
    <property type="entry name" value="Fumarylacetoacetase-like, C-terminal domain"/>
    <property type="match status" value="1"/>
</dbReference>
<evidence type="ECO:0000313" key="3">
    <source>
        <dbReference type="EMBL" id="SCU76129.1"/>
    </source>
</evidence>
<evidence type="ECO:0000259" key="2">
    <source>
        <dbReference type="Pfam" id="PF01557"/>
    </source>
</evidence>
<reference evidence="3" key="1">
    <citation type="submission" date="2016-09" db="EMBL/GenBank/DDBJ databases">
        <authorList>
            <person name="Capua I."/>
            <person name="De Benedictis P."/>
            <person name="Joannis T."/>
            <person name="Lombin L.H."/>
            <person name="Cattoli G."/>
        </authorList>
    </citation>
    <scope>NUCLEOTIDE SEQUENCE</scope>
    <source>
        <strain evidence="3">B9</strain>
    </source>
</reference>
<proteinExistence type="predicted"/>
<organism evidence="3">
    <name type="scientific">Cupriavidus necator</name>
    <name type="common">Alcaligenes eutrophus</name>
    <name type="synonym">Ralstonia eutropha</name>
    <dbReference type="NCBI Taxonomy" id="106590"/>
    <lineage>
        <taxon>Bacteria</taxon>
        <taxon>Pseudomonadati</taxon>
        <taxon>Pseudomonadota</taxon>
        <taxon>Betaproteobacteria</taxon>
        <taxon>Burkholderiales</taxon>
        <taxon>Burkholderiaceae</taxon>
        <taxon>Cupriavidus</taxon>
    </lineage>
</organism>
<dbReference type="RefSeq" id="WP_340525335.1">
    <property type="nucleotide sequence ID" value="NZ_FMSH01000198.1"/>
</dbReference>
<accession>A0A1K0JLT1</accession>
<gene>
    <name evidence="3" type="ORF">CNECB9_2770037</name>
</gene>
<dbReference type="SUPFAM" id="SSF56529">
    <property type="entry name" value="FAH"/>
    <property type="match status" value="1"/>
</dbReference>